<dbReference type="STRING" id="1236220.SAMN04488112_107173"/>
<dbReference type="Proteomes" id="UP000199387">
    <property type="component" value="Unassembled WGS sequence"/>
</dbReference>
<dbReference type="FunFam" id="3.40.50.720:FF:000121">
    <property type="entry name" value="Prostaglandin reductase 2"/>
    <property type="match status" value="1"/>
</dbReference>
<feature type="region of interest" description="Disordered" evidence="2">
    <location>
        <begin position="1"/>
        <end position="36"/>
    </location>
</feature>
<dbReference type="CDD" id="cd05288">
    <property type="entry name" value="PGDH"/>
    <property type="match status" value="1"/>
</dbReference>
<dbReference type="Pfam" id="PF16884">
    <property type="entry name" value="ADH_N_2"/>
    <property type="match status" value="1"/>
</dbReference>
<keyword evidence="5" id="KW-1185">Reference proteome</keyword>
<protein>
    <recommendedName>
        <fullName evidence="3">Enoyl reductase (ER) domain-containing protein</fullName>
    </recommendedName>
</protein>
<dbReference type="EMBL" id="FMZA01000007">
    <property type="protein sequence ID" value="SDC41122.1"/>
    <property type="molecule type" value="Genomic_DNA"/>
</dbReference>
<dbReference type="InterPro" id="IPR036291">
    <property type="entry name" value="NAD(P)-bd_dom_sf"/>
</dbReference>
<evidence type="ECO:0000256" key="2">
    <source>
        <dbReference type="SAM" id="MobiDB-lite"/>
    </source>
</evidence>
<feature type="domain" description="Enoyl reductase (ER)" evidence="3">
    <location>
        <begin position="17"/>
        <end position="332"/>
    </location>
</feature>
<dbReference type="Gene3D" id="3.40.50.720">
    <property type="entry name" value="NAD(P)-binding Rossmann-like Domain"/>
    <property type="match status" value="1"/>
</dbReference>
<evidence type="ECO:0000256" key="1">
    <source>
        <dbReference type="ARBA" id="ARBA00023002"/>
    </source>
</evidence>
<reference evidence="4 5" key="1">
    <citation type="submission" date="2016-10" db="EMBL/GenBank/DDBJ databases">
        <authorList>
            <person name="de Groot N.N."/>
        </authorList>
    </citation>
    <scope>NUCLEOTIDE SEQUENCE [LARGE SCALE GENOMIC DNA]</scope>
    <source>
        <strain evidence="4 5">DSM 45514</strain>
    </source>
</reference>
<evidence type="ECO:0000259" key="3">
    <source>
        <dbReference type="SMART" id="SM00829"/>
    </source>
</evidence>
<organism evidence="4 5">
    <name type="scientific">Melghirimyces thermohalophilus</name>
    <dbReference type="NCBI Taxonomy" id="1236220"/>
    <lineage>
        <taxon>Bacteria</taxon>
        <taxon>Bacillati</taxon>
        <taxon>Bacillota</taxon>
        <taxon>Bacilli</taxon>
        <taxon>Bacillales</taxon>
        <taxon>Thermoactinomycetaceae</taxon>
        <taxon>Melghirimyces</taxon>
    </lineage>
</organism>
<dbReference type="InterPro" id="IPR013149">
    <property type="entry name" value="ADH-like_C"/>
</dbReference>
<dbReference type="AlphaFoldDB" id="A0A1G6LCE8"/>
<dbReference type="RefSeq" id="WP_091568199.1">
    <property type="nucleotide sequence ID" value="NZ_FMZA01000007.1"/>
</dbReference>
<dbReference type="OrthoDB" id="9805663at2"/>
<dbReference type="SMART" id="SM00829">
    <property type="entry name" value="PKS_ER"/>
    <property type="match status" value="1"/>
</dbReference>
<evidence type="ECO:0000313" key="4">
    <source>
        <dbReference type="EMBL" id="SDC41122.1"/>
    </source>
</evidence>
<dbReference type="SUPFAM" id="SSF51735">
    <property type="entry name" value="NAD(P)-binding Rossmann-fold domains"/>
    <property type="match status" value="1"/>
</dbReference>
<dbReference type="SUPFAM" id="SSF50129">
    <property type="entry name" value="GroES-like"/>
    <property type="match status" value="1"/>
</dbReference>
<name>A0A1G6LCE8_9BACL</name>
<dbReference type="PANTHER" id="PTHR43205:SF7">
    <property type="entry name" value="PROSTAGLANDIN REDUCTASE 1"/>
    <property type="match status" value="1"/>
</dbReference>
<sequence length="339" mass="37236">MSDQTNRQILLAERPKGWPDENTFQMKESPRPSPQEGEVLVRTVYLSVDPYMRGRMNDAKSYVAPFELNQVLTGGVVGQVEESKHPDFQAGDLVTGMMGWQDYSVLKGEELRQVDTRLAPPTTALGVLGMPGLTAYFGLLEIGQPKQGETVVVSGAAGAVGSVVGQIAKLKGCRVVGIAGSPEKIRFLKEELGFDAVINYKTDDVKQALKEACPDGVDIYFDNVGGEISDHVVRRINKYARIVICGQIALYNLDKPDEGPRVQTNLLINSALMKGFIVSDYQDRFKEGLVQLAEWVAQGKIQYRENIVEGLENAPDAFLGLFKGENLGKQLVKVSDIKE</sequence>
<dbReference type="InterPro" id="IPR020843">
    <property type="entry name" value="ER"/>
</dbReference>
<proteinExistence type="predicted"/>
<dbReference type="Pfam" id="PF00107">
    <property type="entry name" value="ADH_zinc_N"/>
    <property type="match status" value="1"/>
</dbReference>
<gene>
    <name evidence="4" type="ORF">SAMN04488112_107173</name>
</gene>
<evidence type="ECO:0000313" key="5">
    <source>
        <dbReference type="Proteomes" id="UP000199387"/>
    </source>
</evidence>
<dbReference type="InterPro" id="IPR045010">
    <property type="entry name" value="MDR_fam"/>
</dbReference>
<dbReference type="Gene3D" id="3.90.180.10">
    <property type="entry name" value="Medium-chain alcohol dehydrogenases, catalytic domain"/>
    <property type="match status" value="1"/>
</dbReference>
<dbReference type="InterPro" id="IPR011032">
    <property type="entry name" value="GroES-like_sf"/>
</dbReference>
<dbReference type="GO" id="GO:0016628">
    <property type="term" value="F:oxidoreductase activity, acting on the CH-CH group of donors, NAD or NADP as acceptor"/>
    <property type="evidence" value="ECO:0007669"/>
    <property type="project" value="InterPro"/>
</dbReference>
<keyword evidence="1" id="KW-0560">Oxidoreductase</keyword>
<dbReference type="PANTHER" id="PTHR43205">
    <property type="entry name" value="PROSTAGLANDIN REDUCTASE"/>
    <property type="match status" value="1"/>
</dbReference>
<dbReference type="InterPro" id="IPR041694">
    <property type="entry name" value="ADH_N_2"/>
</dbReference>
<accession>A0A1G6LCE8</accession>